<dbReference type="GO" id="GO:0016020">
    <property type="term" value="C:membrane"/>
    <property type="evidence" value="ECO:0007669"/>
    <property type="project" value="UniProtKB-SubCell"/>
</dbReference>
<feature type="transmembrane region" description="Helical" evidence="5">
    <location>
        <begin position="44"/>
        <end position="63"/>
    </location>
</feature>
<evidence type="ECO:0008006" key="8">
    <source>
        <dbReference type="Google" id="ProtNLM"/>
    </source>
</evidence>
<evidence type="ECO:0000256" key="3">
    <source>
        <dbReference type="ARBA" id="ARBA00022989"/>
    </source>
</evidence>
<feature type="transmembrane region" description="Helical" evidence="5">
    <location>
        <begin position="258"/>
        <end position="277"/>
    </location>
</feature>
<protein>
    <recommendedName>
        <fullName evidence="8">Na+-dependent transporter</fullName>
    </recommendedName>
</protein>
<keyword evidence="4 5" id="KW-0472">Membrane</keyword>
<keyword evidence="7" id="KW-1185">Reference proteome</keyword>
<dbReference type="EMBL" id="CP029479">
    <property type="protein sequence ID" value="AWM77568.1"/>
    <property type="molecule type" value="Genomic_DNA"/>
</dbReference>
<evidence type="ECO:0000256" key="5">
    <source>
        <dbReference type="SAM" id="Phobius"/>
    </source>
</evidence>
<evidence type="ECO:0000256" key="2">
    <source>
        <dbReference type="ARBA" id="ARBA00022692"/>
    </source>
</evidence>
<feature type="transmembrane region" description="Helical" evidence="5">
    <location>
        <begin position="143"/>
        <end position="161"/>
    </location>
</feature>
<dbReference type="AlphaFoldDB" id="A0A2Z3I1D5"/>
<evidence type="ECO:0000256" key="4">
    <source>
        <dbReference type="ARBA" id="ARBA00023136"/>
    </source>
</evidence>
<dbReference type="InterPro" id="IPR002657">
    <property type="entry name" value="BilAc:Na_symport/Acr3"/>
</dbReference>
<evidence type="ECO:0000313" key="6">
    <source>
        <dbReference type="EMBL" id="AWM77568.1"/>
    </source>
</evidence>
<dbReference type="KEGG" id="phb:HYN04_07225"/>
<keyword evidence="3 5" id="KW-1133">Transmembrane helix</keyword>
<feature type="transmembrane region" description="Helical" evidence="5">
    <location>
        <begin position="6"/>
        <end position="24"/>
    </location>
</feature>
<proteinExistence type="predicted"/>
<dbReference type="Gene3D" id="1.20.1530.20">
    <property type="match status" value="1"/>
</dbReference>
<keyword evidence="2 5" id="KW-0812">Transmembrane</keyword>
<comment type="subcellular location">
    <subcellularLocation>
        <location evidence="1">Membrane</location>
        <topology evidence="1">Multi-pass membrane protein</topology>
    </subcellularLocation>
</comment>
<feature type="transmembrane region" description="Helical" evidence="5">
    <location>
        <begin position="173"/>
        <end position="197"/>
    </location>
</feature>
<dbReference type="Proteomes" id="UP000247763">
    <property type="component" value="Chromosome"/>
</dbReference>
<dbReference type="OrthoDB" id="581741at2"/>
<name>A0A2Z3I1D5_9CAUL</name>
<gene>
    <name evidence="6" type="ORF">HYN04_07225</name>
</gene>
<sequence length="286" mass="29032">MLTPETLKLAAISSIFLLVASIGLQTRFGSTLRVFTDPSNRRKAVGALSAMFIAMPVLAWLLVRIGGPGAPAAAALLALAISPMSPFLPRKQWKVGGDAEWVTALQVTATLLSVALAPVYLAIFSRAFDMSVEAPVADMMKVLTLTVLAPLGLGLLVRSLAPDLASRLVRPVGLVGTAVLAVVVLLILVGVWPALAAAATTPALPAAVLLAVGGVLLGHVLTPGPAPDKTSAAMAAVSRHPGVAIVLASAALGGAPPALLGSVLLFLLVGTLVLAVYQVGSGFQEE</sequence>
<feature type="transmembrane region" description="Helical" evidence="5">
    <location>
        <begin position="101"/>
        <end position="123"/>
    </location>
</feature>
<feature type="transmembrane region" description="Helical" evidence="5">
    <location>
        <begin position="203"/>
        <end position="221"/>
    </location>
</feature>
<dbReference type="InterPro" id="IPR038770">
    <property type="entry name" value="Na+/solute_symporter_sf"/>
</dbReference>
<feature type="transmembrane region" description="Helical" evidence="5">
    <location>
        <begin position="69"/>
        <end position="89"/>
    </location>
</feature>
<dbReference type="Pfam" id="PF01758">
    <property type="entry name" value="SBF"/>
    <property type="match status" value="1"/>
</dbReference>
<evidence type="ECO:0000256" key="1">
    <source>
        <dbReference type="ARBA" id="ARBA00004141"/>
    </source>
</evidence>
<evidence type="ECO:0000313" key="7">
    <source>
        <dbReference type="Proteomes" id="UP000247763"/>
    </source>
</evidence>
<reference evidence="7" key="1">
    <citation type="submission" date="2018-05" db="EMBL/GenBank/DDBJ databases">
        <title>Genome sequencing of Phenylobacterium sp. HYN0004.</title>
        <authorList>
            <person name="Yi H."/>
            <person name="Baek C."/>
        </authorList>
    </citation>
    <scope>NUCLEOTIDE SEQUENCE [LARGE SCALE GENOMIC DNA]</scope>
    <source>
        <strain evidence="7">HYN0004</strain>
    </source>
</reference>
<accession>A0A2Z3I1D5</accession>
<dbReference type="RefSeq" id="WP_110450135.1">
    <property type="nucleotide sequence ID" value="NZ_CP029479.1"/>
</dbReference>
<organism evidence="6 7">
    <name type="scientific">Phenylobacterium parvum</name>
    <dbReference type="NCBI Taxonomy" id="2201350"/>
    <lineage>
        <taxon>Bacteria</taxon>
        <taxon>Pseudomonadati</taxon>
        <taxon>Pseudomonadota</taxon>
        <taxon>Alphaproteobacteria</taxon>
        <taxon>Caulobacterales</taxon>
        <taxon>Caulobacteraceae</taxon>
        <taxon>Phenylobacterium</taxon>
    </lineage>
</organism>